<reference evidence="4" key="1">
    <citation type="submission" date="2022-11" db="UniProtKB">
        <authorList>
            <consortium name="WormBaseParasite"/>
        </authorList>
    </citation>
    <scope>IDENTIFICATION</scope>
</reference>
<protein>
    <submittedName>
        <fullName evidence="4">Uncharacterized protein</fullName>
    </submittedName>
</protein>
<keyword evidence="3" id="KW-1185">Reference proteome</keyword>
<dbReference type="Proteomes" id="UP000887563">
    <property type="component" value="Unplaced"/>
</dbReference>
<evidence type="ECO:0000256" key="2">
    <source>
        <dbReference type="SAM" id="MobiDB-lite"/>
    </source>
</evidence>
<keyword evidence="1" id="KW-0175">Coiled coil</keyword>
<sequence>MPKVIDGDVYCKEEDFVEINDDKVNSKGCKYITSKDITVAKLLEYFYLKIDKIEGLRGELEQVEFENNKCNIGFPLPKNIFGKAFLLDTALSFSGDELEELVHGEEKMVYDKLLKEEEENDDEEDNKEEENNDEEEEEGEGDVRLSTHVLLEAIYKGSNAFTKDSILDLEKIPEMEYKYEIQKQKKFKNTSKRISQKIHKILKNMIEKIEKKIGKENDKESQTSSQKATSLPREEPPAEENEDAPLNVQQKENDVTDENISALKKLKDGKLTIDKKLKLEINEKKEEIEKKLIETLNEKTTKEKNEQINKWKEILDDWEKDARKSFERKIEIKKDERGHKKLLEYKPLVFEFFKETTFGVSIKPSNKRFKNIEGEEYEELIEFFKNPQKFLNSPPEENETVNNDLSENSENKWKKKLSEKLLKFIFKEMEGIKGKRVGEEGKEVEEGEISTEYIIEVLNEEFKWLNLGFKRKVKEWFQKKEKVENNRKFGIEHFKIFKKELTDIDNGIENCKIFKHSILQVLRYNDESDTIHQEFRGRSSFLILIDKPIHRFFRTLP</sequence>
<dbReference type="WBParaSite" id="Minc3s09934g43655">
    <property type="protein sequence ID" value="Minc3s09934g43655"/>
    <property type="gene ID" value="Minc3s09934g43655"/>
</dbReference>
<organism evidence="3 4">
    <name type="scientific">Meloidogyne incognita</name>
    <name type="common">Southern root-knot nematode worm</name>
    <name type="synonym">Oxyuris incognita</name>
    <dbReference type="NCBI Taxonomy" id="6306"/>
    <lineage>
        <taxon>Eukaryota</taxon>
        <taxon>Metazoa</taxon>
        <taxon>Ecdysozoa</taxon>
        <taxon>Nematoda</taxon>
        <taxon>Chromadorea</taxon>
        <taxon>Rhabditida</taxon>
        <taxon>Tylenchina</taxon>
        <taxon>Tylenchomorpha</taxon>
        <taxon>Tylenchoidea</taxon>
        <taxon>Meloidogynidae</taxon>
        <taxon>Meloidogyninae</taxon>
        <taxon>Meloidogyne</taxon>
        <taxon>Meloidogyne incognita group</taxon>
    </lineage>
</organism>
<evidence type="ECO:0000313" key="4">
    <source>
        <dbReference type="WBParaSite" id="Minc3s09934g43655"/>
    </source>
</evidence>
<feature type="coiled-coil region" evidence="1">
    <location>
        <begin position="274"/>
        <end position="321"/>
    </location>
</feature>
<accession>A0A914P066</accession>
<feature type="region of interest" description="Disordered" evidence="2">
    <location>
        <begin position="213"/>
        <end position="255"/>
    </location>
</feature>
<proteinExistence type="predicted"/>
<dbReference type="AlphaFoldDB" id="A0A914P066"/>
<name>A0A914P066_MELIC</name>
<feature type="compositionally biased region" description="Acidic residues" evidence="2">
    <location>
        <begin position="116"/>
        <end position="140"/>
    </location>
</feature>
<evidence type="ECO:0000313" key="3">
    <source>
        <dbReference type="Proteomes" id="UP000887563"/>
    </source>
</evidence>
<evidence type="ECO:0000256" key="1">
    <source>
        <dbReference type="SAM" id="Coils"/>
    </source>
</evidence>
<feature type="region of interest" description="Disordered" evidence="2">
    <location>
        <begin position="115"/>
        <end position="143"/>
    </location>
</feature>